<evidence type="ECO:0000256" key="8">
    <source>
        <dbReference type="ARBA" id="ARBA00039631"/>
    </source>
</evidence>
<dbReference type="InterPro" id="IPR036291">
    <property type="entry name" value="NAD(P)-bd_dom_sf"/>
</dbReference>
<dbReference type="PRINTS" id="PR00081">
    <property type="entry name" value="GDHRDH"/>
</dbReference>
<dbReference type="Proteomes" id="UP000268051">
    <property type="component" value="Unassembled WGS sequence"/>
</dbReference>
<dbReference type="PANTHER" id="PTHR43639">
    <property type="entry name" value="OXIDOREDUCTASE, SHORT-CHAIN DEHYDROGENASE/REDUCTASE FAMILY (AFU_ORTHOLOGUE AFUA_5G02870)"/>
    <property type="match status" value="1"/>
</dbReference>
<evidence type="ECO:0000313" key="12">
    <source>
        <dbReference type="EMBL" id="ROU17056.1"/>
    </source>
</evidence>
<evidence type="ECO:0000256" key="6">
    <source>
        <dbReference type="ARBA" id="ARBA00038212"/>
    </source>
</evidence>
<dbReference type="Pfam" id="PF13561">
    <property type="entry name" value="adh_short_C2"/>
    <property type="match status" value="1"/>
</dbReference>
<comment type="function">
    <text evidence="5">Catalyzes the reduction of dihydromonapterin to tetrahydromonapterin. Also has lower activity with dihydrofolate.</text>
</comment>
<proteinExistence type="inferred from homology"/>
<evidence type="ECO:0000256" key="10">
    <source>
        <dbReference type="ARBA" id="ARBA00048873"/>
    </source>
</evidence>
<name>A0A378GIM2_9ENTR</name>
<dbReference type="SUPFAM" id="SSF51735">
    <property type="entry name" value="NAD(P)-binding Rossmann-fold domains"/>
    <property type="match status" value="1"/>
</dbReference>
<dbReference type="InterPro" id="IPR020904">
    <property type="entry name" value="Sc_DH/Rdtase_CS"/>
</dbReference>
<dbReference type="RefSeq" id="WP_035895462.1">
    <property type="nucleotide sequence ID" value="NZ_AP022665.1"/>
</dbReference>
<dbReference type="EC" id="1.5.1.50" evidence="7"/>
<evidence type="ECO:0000256" key="3">
    <source>
        <dbReference type="ARBA" id="ARBA00022857"/>
    </source>
</evidence>
<dbReference type="NCBIfam" id="NF005066">
    <property type="entry name" value="PRK06483.1"/>
    <property type="match status" value="1"/>
</dbReference>
<evidence type="ECO:0000256" key="4">
    <source>
        <dbReference type="ARBA" id="ARBA00023002"/>
    </source>
</evidence>
<comment type="catalytic activity">
    <reaction evidence="11">
        <text>7,8-dihydromonapterin + NADPH + H(+) = 5,6,7,8-tetrahydromonapterin + NADP(+)</text>
        <dbReference type="Rhea" id="RHEA:34847"/>
        <dbReference type="ChEBI" id="CHEBI:15378"/>
        <dbReference type="ChEBI" id="CHEBI:57783"/>
        <dbReference type="ChEBI" id="CHEBI:58349"/>
        <dbReference type="ChEBI" id="CHEBI:71175"/>
        <dbReference type="ChEBI" id="CHEBI:71177"/>
        <dbReference type="EC" id="1.5.1.50"/>
    </reaction>
</comment>
<dbReference type="GO" id="GO:0006730">
    <property type="term" value="P:one-carbon metabolic process"/>
    <property type="evidence" value="ECO:0007669"/>
    <property type="project" value="UniProtKB-KW"/>
</dbReference>
<keyword evidence="3" id="KW-0521">NADP</keyword>
<dbReference type="OrthoDB" id="9793499at2"/>
<keyword evidence="4 12" id="KW-0560">Oxidoreductase</keyword>
<comment type="catalytic activity">
    <reaction evidence="10">
        <text>(6S)-5,6,7,8-tetrahydrofolate + NADP(+) = 7,8-dihydrofolate + NADPH + H(+)</text>
        <dbReference type="Rhea" id="RHEA:15009"/>
        <dbReference type="ChEBI" id="CHEBI:15378"/>
        <dbReference type="ChEBI" id="CHEBI:57451"/>
        <dbReference type="ChEBI" id="CHEBI:57453"/>
        <dbReference type="ChEBI" id="CHEBI:57783"/>
        <dbReference type="ChEBI" id="CHEBI:58349"/>
        <dbReference type="EC" id="1.5.1.3"/>
    </reaction>
</comment>
<dbReference type="Gene3D" id="3.40.50.720">
    <property type="entry name" value="NAD(P)-binding Rossmann-like Domain"/>
    <property type="match status" value="1"/>
</dbReference>
<dbReference type="EMBL" id="RHFN01000003">
    <property type="protein sequence ID" value="ROU17056.1"/>
    <property type="molecule type" value="Genomic_DNA"/>
</dbReference>
<keyword evidence="2" id="KW-0554">One-carbon metabolism</keyword>
<dbReference type="EC" id="1.5.1.3" evidence="1"/>
<protein>
    <recommendedName>
        <fullName evidence="8">Dihydromonapterin reductase</fullName>
        <ecNumber evidence="1">1.5.1.3</ecNumber>
        <ecNumber evidence="7">1.5.1.50</ecNumber>
    </recommendedName>
    <alternativeName>
        <fullName evidence="9">Dihydrofolate reductase</fullName>
    </alternativeName>
</protein>
<gene>
    <name evidence="12" type="ORF">EB837_03840</name>
</gene>
<evidence type="ECO:0000313" key="13">
    <source>
        <dbReference type="Proteomes" id="UP000268051"/>
    </source>
</evidence>
<dbReference type="PANTHER" id="PTHR43639:SF6">
    <property type="entry name" value="DIHYDROMONAPTERIN REDUCTASE"/>
    <property type="match status" value="1"/>
</dbReference>
<evidence type="ECO:0000256" key="9">
    <source>
        <dbReference type="ARBA" id="ARBA00042299"/>
    </source>
</evidence>
<dbReference type="AlphaFoldDB" id="A0A378GIM2"/>
<accession>A0A378GIM2</accession>
<comment type="similarity">
    <text evidence="6">Belongs to the short-chain dehydrogenases/reductases (SDR) family. FolM subfamily.</text>
</comment>
<sequence>MGSNMLSRPILITGGGRRIGLALAHHFLTQQQPVILSYRTHYPAIDVMQRAGAVCIQADFSTDEGIYTFADAVRSHCSGLRAVIHNASGWLAETPGASLSHVLNAMMQIHVHAPYLLNHALEDLLRGHGHAEGDIIHFTDYVVERGSDKHIAYAASKAALDNMTRSFARKLAPEVKVNAIAPALVLFNEGDDAEYRQKALNKSLMKIAAGEKEIIDLVEYILGSCYVTGRTFAVDGGRPLV</sequence>
<dbReference type="InterPro" id="IPR002347">
    <property type="entry name" value="SDR_fam"/>
</dbReference>
<evidence type="ECO:0000256" key="2">
    <source>
        <dbReference type="ARBA" id="ARBA00022563"/>
    </source>
</evidence>
<evidence type="ECO:0000256" key="7">
    <source>
        <dbReference type="ARBA" id="ARBA00039145"/>
    </source>
</evidence>
<reference evidence="12 13" key="1">
    <citation type="submission" date="2018-10" db="EMBL/GenBank/DDBJ databases">
        <title>Horizontal transference of carbapenem resistance between Klebsiella pneumoniae and Kluyvera ascorbata during abdominal infection: a case report.</title>
        <authorList>
            <person name="Raro O.H.F."/>
            <person name="Lima-Morales D."/>
            <person name="Barth A.L."/>
            <person name="Paim T.G.S."/>
            <person name="Mott M.P."/>
            <person name="Riche C.V.W."/>
            <person name="Teixeira U.F."/>
            <person name="Waechter F."/>
            <person name="Dias C.A.G."/>
        </authorList>
    </citation>
    <scope>NUCLEOTIDE SEQUENCE [LARGE SCALE GENOMIC DNA]</scope>
    <source>
        <strain evidence="12 13">OT2</strain>
    </source>
</reference>
<dbReference type="PROSITE" id="PS00061">
    <property type="entry name" value="ADH_SHORT"/>
    <property type="match status" value="1"/>
</dbReference>
<evidence type="ECO:0000256" key="11">
    <source>
        <dbReference type="ARBA" id="ARBA00049376"/>
    </source>
</evidence>
<dbReference type="GO" id="GO:0004146">
    <property type="term" value="F:dihydrofolate reductase activity"/>
    <property type="evidence" value="ECO:0007669"/>
    <property type="project" value="UniProtKB-EC"/>
</dbReference>
<organism evidence="12 13">
    <name type="scientific">Kluyvera ascorbata</name>
    <dbReference type="NCBI Taxonomy" id="51288"/>
    <lineage>
        <taxon>Bacteria</taxon>
        <taxon>Pseudomonadati</taxon>
        <taxon>Pseudomonadota</taxon>
        <taxon>Gammaproteobacteria</taxon>
        <taxon>Enterobacterales</taxon>
        <taxon>Enterobacteriaceae</taxon>
        <taxon>Kluyvera</taxon>
    </lineage>
</organism>
<evidence type="ECO:0000256" key="1">
    <source>
        <dbReference type="ARBA" id="ARBA00012856"/>
    </source>
</evidence>
<comment type="caution">
    <text evidence="12">The sequence shown here is derived from an EMBL/GenBank/DDBJ whole genome shotgun (WGS) entry which is preliminary data.</text>
</comment>
<evidence type="ECO:0000256" key="5">
    <source>
        <dbReference type="ARBA" id="ARBA00037508"/>
    </source>
</evidence>